<dbReference type="SUPFAM" id="SSF56935">
    <property type="entry name" value="Porins"/>
    <property type="match status" value="1"/>
</dbReference>
<dbReference type="Pfam" id="PF13715">
    <property type="entry name" value="CarbopepD_reg_2"/>
    <property type="match status" value="1"/>
</dbReference>
<evidence type="ECO:0000256" key="4">
    <source>
        <dbReference type="ARBA" id="ARBA00022692"/>
    </source>
</evidence>
<organism evidence="10 11">
    <name type="scientific">Chitinophaga arvensicola</name>
    <dbReference type="NCBI Taxonomy" id="29529"/>
    <lineage>
        <taxon>Bacteria</taxon>
        <taxon>Pseudomonadati</taxon>
        <taxon>Bacteroidota</taxon>
        <taxon>Chitinophagia</taxon>
        <taxon>Chitinophagales</taxon>
        <taxon>Chitinophagaceae</taxon>
        <taxon>Chitinophaga</taxon>
    </lineage>
</organism>
<feature type="domain" description="TonB-dependent receptor plug" evidence="9">
    <location>
        <begin position="125"/>
        <end position="242"/>
    </location>
</feature>
<gene>
    <name evidence="10" type="ORF">SAMN04488122_6631</name>
</gene>
<name>A0A1I0SDH7_9BACT</name>
<keyword evidence="2 7" id="KW-0813">Transport</keyword>
<dbReference type="NCBIfam" id="TIGR04056">
    <property type="entry name" value="OMP_RagA_SusC"/>
    <property type="match status" value="1"/>
</dbReference>
<keyword evidence="4 7" id="KW-0812">Transmembrane</keyword>
<dbReference type="Proteomes" id="UP000199310">
    <property type="component" value="Unassembled WGS sequence"/>
</dbReference>
<dbReference type="Pfam" id="PF07715">
    <property type="entry name" value="Plug"/>
    <property type="match status" value="1"/>
</dbReference>
<dbReference type="PROSITE" id="PS52016">
    <property type="entry name" value="TONB_DEPENDENT_REC_3"/>
    <property type="match status" value="1"/>
</dbReference>
<dbReference type="NCBIfam" id="TIGR04057">
    <property type="entry name" value="SusC_RagA_signa"/>
    <property type="match status" value="1"/>
</dbReference>
<keyword evidence="6 7" id="KW-0998">Cell outer membrane</keyword>
<evidence type="ECO:0000256" key="1">
    <source>
        <dbReference type="ARBA" id="ARBA00004571"/>
    </source>
</evidence>
<dbReference type="Gene3D" id="2.170.130.10">
    <property type="entry name" value="TonB-dependent receptor, plug domain"/>
    <property type="match status" value="1"/>
</dbReference>
<comment type="similarity">
    <text evidence="7">Belongs to the TonB-dependent receptor family.</text>
</comment>
<proteinExistence type="inferred from homology"/>
<evidence type="ECO:0000259" key="9">
    <source>
        <dbReference type="Pfam" id="PF07715"/>
    </source>
</evidence>
<keyword evidence="11" id="KW-1185">Reference proteome</keyword>
<evidence type="ECO:0000256" key="3">
    <source>
        <dbReference type="ARBA" id="ARBA00022452"/>
    </source>
</evidence>
<dbReference type="RefSeq" id="WP_089903706.1">
    <property type="nucleotide sequence ID" value="NZ_FOJG01000002.1"/>
</dbReference>
<dbReference type="OrthoDB" id="9768177at2"/>
<feature type="signal peptide" evidence="8">
    <location>
        <begin position="1"/>
        <end position="31"/>
    </location>
</feature>
<dbReference type="AlphaFoldDB" id="A0A1I0SDH7"/>
<evidence type="ECO:0000313" key="10">
    <source>
        <dbReference type="EMBL" id="SEW56341.1"/>
    </source>
</evidence>
<dbReference type="InterPro" id="IPR037066">
    <property type="entry name" value="Plug_dom_sf"/>
</dbReference>
<dbReference type="InterPro" id="IPR023997">
    <property type="entry name" value="TonB-dep_OMP_SusC/RagA_CS"/>
</dbReference>
<dbReference type="InterPro" id="IPR012910">
    <property type="entry name" value="Plug_dom"/>
</dbReference>
<sequence>MKKNLNWLRRVGCFFLCYSLLMISCSLTAFSQSRTVKGVITGESQPLPGATVLVKGTKTMALSNVQGEFTINAAKGDVLVVTYLSYQSKEVTVGDDAVIHISLSSSSSKLDELVVVAYGKAKRANLTSAQTTVTSKEMDRTVNTTLEQAIQGRTAGVYITQNSGQPGGGISVNIRGVNSLNGTNEPLYVIDGVQISGSSVAFGSTSSSNPLAGLNPADIDNIEVLQGPSATALFGSRATNGVLMITTKRGKSGETKMDYAFQYNLQTPPPHVAVMDLRQYAQMVNEYHQLAGGNTQGEFKDPSLLGKGTDWQKELFRNAPMSKHQLSLSGGTDKTTFYLSGEYLKQDGIALGSGFDRYGFRLNLDNKPRTWVTLNANLSFNQTKENLTTSQENIISTAITLTPQIPVKNMDGTWGGGDLTNGANIYTPVNPIAIANLNINRSVRRQLLGGIGASINPLKDLYIRTNFNTNIGFSNTENYLPTYKIGWAVNDQASLTNTNGVNTYWNWNQLIEYSKQLGKHNINLMAGHEAQAGDWKNLSGGRKGFLTNDVLDLNAGNAANATNSGGQGDWALESYFGRLNYNYDDRYLLSASIRRDGSSSFGDDNLWGVFPAVSAAWRISREHFFHVPFISDLKLRFETGTTGNPGGGGGIYSPMQAAATPTGTGFLPSRYSNPSIQWESTQTDNVGINIGLLNNRITIEADYYVKHTTNLLMDATLPWYMGTNGTGAVGAPTVNVGSLENKGWAFTINTVNIRTKDFKWESSLNLSGFKTKSLAFSSAAGMLNRTSWWLDNWTQRSIVGQAPWLFMGYQEDGLFTSVDQINKSAVPVDNTGKRYPTNVDNIWVGDVKYKDISGPDGKPDGIIDVNDMTFIGNPYPKVFGGFTNSFSWKGFDISLLITGTYGNDVYNYMKRVNSNPNQINISRNMMVEAMEYAKPVTEDGNVKLSNPETNIPRISNGPNGNYGRITDKYVEDGSFLRLKNVSISYSLPAALIAKQKIVRGARFTFGAQNLATLTGYSGYDPEVGGYVGRDASSGNQAIGLDFGRYPLTRIYTFAVNVNF</sequence>
<dbReference type="InterPro" id="IPR008969">
    <property type="entry name" value="CarboxyPept-like_regulatory"/>
</dbReference>
<keyword evidence="5 7" id="KW-0472">Membrane</keyword>
<dbReference type="GO" id="GO:0009279">
    <property type="term" value="C:cell outer membrane"/>
    <property type="evidence" value="ECO:0007669"/>
    <property type="project" value="UniProtKB-SubCell"/>
</dbReference>
<evidence type="ECO:0000313" key="11">
    <source>
        <dbReference type="Proteomes" id="UP000199310"/>
    </source>
</evidence>
<keyword evidence="8" id="KW-0732">Signal</keyword>
<feature type="chain" id="PRO_5011469363" evidence="8">
    <location>
        <begin position="32"/>
        <end position="1059"/>
    </location>
</feature>
<dbReference type="InterPro" id="IPR023996">
    <property type="entry name" value="TonB-dep_OMP_SusC/RagA"/>
</dbReference>
<reference evidence="11" key="1">
    <citation type="submission" date="2016-10" db="EMBL/GenBank/DDBJ databases">
        <authorList>
            <person name="Varghese N."/>
            <person name="Submissions S."/>
        </authorList>
    </citation>
    <scope>NUCLEOTIDE SEQUENCE [LARGE SCALE GENOMIC DNA]</scope>
    <source>
        <strain evidence="11">DSM 3695</strain>
    </source>
</reference>
<dbReference type="STRING" id="29529.SAMN04488122_6631"/>
<dbReference type="EMBL" id="FOJG01000002">
    <property type="protein sequence ID" value="SEW56341.1"/>
    <property type="molecule type" value="Genomic_DNA"/>
</dbReference>
<keyword evidence="3 7" id="KW-1134">Transmembrane beta strand</keyword>
<dbReference type="Gene3D" id="2.40.170.20">
    <property type="entry name" value="TonB-dependent receptor, beta-barrel domain"/>
    <property type="match status" value="1"/>
</dbReference>
<evidence type="ECO:0000256" key="2">
    <source>
        <dbReference type="ARBA" id="ARBA00022448"/>
    </source>
</evidence>
<evidence type="ECO:0000256" key="8">
    <source>
        <dbReference type="SAM" id="SignalP"/>
    </source>
</evidence>
<evidence type="ECO:0000256" key="6">
    <source>
        <dbReference type="ARBA" id="ARBA00023237"/>
    </source>
</evidence>
<protein>
    <submittedName>
        <fullName evidence="10">TonB-linked outer membrane protein, SusC/RagA family</fullName>
    </submittedName>
</protein>
<comment type="subcellular location">
    <subcellularLocation>
        <location evidence="1 7">Cell outer membrane</location>
        <topology evidence="1 7">Multi-pass membrane protein</topology>
    </subcellularLocation>
</comment>
<dbReference type="PROSITE" id="PS51257">
    <property type="entry name" value="PROKAR_LIPOPROTEIN"/>
    <property type="match status" value="1"/>
</dbReference>
<dbReference type="InterPro" id="IPR039426">
    <property type="entry name" value="TonB-dep_rcpt-like"/>
</dbReference>
<evidence type="ECO:0000256" key="5">
    <source>
        <dbReference type="ARBA" id="ARBA00023136"/>
    </source>
</evidence>
<dbReference type="InterPro" id="IPR036942">
    <property type="entry name" value="Beta-barrel_TonB_sf"/>
</dbReference>
<accession>A0A1I0SDH7</accession>
<dbReference type="SUPFAM" id="SSF49464">
    <property type="entry name" value="Carboxypeptidase regulatory domain-like"/>
    <property type="match status" value="1"/>
</dbReference>
<evidence type="ECO:0000256" key="7">
    <source>
        <dbReference type="PROSITE-ProRule" id="PRU01360"/>
    </source>
</evidence>